<dbReference type="InterPro" id="IPR001661">
    <property type="entry name" value="Glyco_hydro_37"/>
</dbReference>
<keyword evidence="2 4" id="KW-0378">Hydrolase</keyword>
<comment type="catalytic activity">
    <reaction evidence="4">
        <text>alpha,alpha-trehalose + H2O = alpha-D-glucose + beta-D-glucose</text>
        <dbReference type="Rhea" id="RHEA:32675"/>
        <dbReference type="ChEBI" id="CHEBI:15377"/>
        <dbReference type="ChEBI" id="CHEBI:15903"/>
        <dbReference type="ChEBI" id="CHEBI:16551"/>
        <dbReference type="ChEBI" id="CHEBI:17925"/>
        <dbReference type="EC" id="3.2.1.28"/>
    </reaction>
</comment>
<feature type="compositionally biased region" description="Basic and acidic residues" evidence="5">
    <location>
        <begin position="1"/>
        <end position="14"/>
    </location>
</feature>
<organism evidence="7 8">
    <name type="scientific">Pythium oligandrum</name>
    <name type="common">Mycoparasitic fungus</name>
    <dbReference type="NCBI Taxonomy" id="41045"/>
    <lineage>
        <taxon>Eukaryota</taxon>
        <taxon>Sar</taxon>
        <taxon>Stramenopiles</taxon>
        <taxon>Oomycota</taxon>
        <taxon>Peronosporomycetes</taxon>
        <taxon>Pythiales</taxon>
        <taxon>Pythiaceae</taxon>
        <taxon>Pythium</taxon>
    </lineage>
</organism>
<keyword evidence="6" id="KW-0472">Membrane</keyword>
<evidence type="ECO:0000256" key="2">
    <source>
        <dbReference type="ARBA" id="ARBA00022801"/>
    </source>
</evidence>
<dbReference type="PROSITE" id="PS00928">
    <property type="entry name" value="TREHALASE_2"/>
    <property type="match status" value="1"/>
</dbReference>
<dbReference type="SUPFAM" id="SSF48208">
    <property type="entry name" value="Six-hairpin glycosidases"/>
    <property type="match status" value="1"/>
</dbReference>
<comment type="similarity">
    <text evidence="1 4">Belongs to the glycosyl hydrolase 37 family.</text>
</comment>
<comment type="caution">
    <text evidence="7">The sequence shown here is derived from an EMBL/GenBank/DDBJ whole genome shotgun (WGS) entry which is preliminary data.</text>
</comment>
<dbReference type="GO" id="GO:0004555">
    <property type="term" value="F:alpha,alpha-trehalase activity"/>
    <property type="evidence" value="ECO:0007669"/>
    <property type="project" value="UniProtKB-EC"/>
</dbReference>
<keyword evidence="8" id="KW-1185">Reference proteome</keyword>
<dbReference type="GO" id="GO:0005993">
    <property type="term" value="P:trehalose catabolic process"/>
    <property type="evidence" value="ECO:0007669"/>
    <property type="project" value="TreeGrafter"/>
</dbReference>
<dbReference type="Gene3D" id="1.50.10.10">
    <property type="match status" value="1"/>
</dbReference>
<dbReference type="EMBL" id="SPLM01000036">
    <property type="protein sequence ID" value="TMW65913.1"/>
    <property type="molecule type" value="Genomic_DNA"/>
</dbReference>
<dbReference type="InterPro" id="IPR012341">
    <property type="entry name" value="6hp_glycosidase-like_sf"/>
</dbReference>
<gene>
    <name evidence="7" type="ORF">Poli38472_003678</name>
</gene>
<keyword evidence="6" id="KW-0812">Transmembrane</keyword>
<feature type="region of interest" description="Disordered" evidence="5">
    <location>
        <begin position="1"/>
        <end position="21"/>
    </location>
</feature>
<dbReference type="PANTHER" id="PTHR23403:SF1">
    <property type="entry name" value="TREHALASE"/>
    <property type="match status" value="1"/>
</dbReference>
<dbReference type="PRINTS" id="PR00744">
    <property type="entry name" value="GLHYDRLASE37"/>
</dbReference>
<dbReference type="PANTHER" id="PTHR23403">
    <property type="entry name" value="TREHALASE"/>
    <property type="match status" value="1"/>
</dbReference>
<reference evidence="7" key="1">
    <citation type="submission" date="2019-03" db="EMBL/GenBank/DDBJ databases">
        <title>Long read genome sequence of the mycoparasitic Pythium oligandrum ATCC 38472 isolated from sugarbeet rhizosphere.</title>
        <authorList>
            <person name="Gaulin E."/>
        </authorList>
    </citation>
    <scope>NUCLEOTIDE SEQUENCE</scope>
    <source>
        <strain evidence="7">ATCC 38472_TT</strain>
    </source>
</reference>
<evidence type="ECO:0000256" key="4">
    <source>
        <dbReference type="RuleBase" id="RU361180"/>
    </source>
</evidence>
<protein>
    <recommendedName>
        <fullName evidence="4">Trehalase</fullName>
        <ecNumber evidence="4">3.2.1.28</ecNumber>
    </recommendedName>
    <alternativeName>
        <fullName evidence="4">Alpha-trehalose glucohydrolase</fullName>
    </alternativeName>
</protein>
<evidence type="ECO:0000256" key="1">
    <source>
        <dbReference type="ARBA" id="ARBA00005615"/>
    </source>
</evidence>
<dbReference type="AlphaFoldDB" id="A0A8K1CN25"/>
<evidence type="ECO:0000256" key="5">
    <source>
        <dbReference type="SAM" id="MobiDB-lite"/>
    </source>
</evidence>
<feature type="transmembrane region" description="Helical" evidence="6">
    <location>
        <begin position="56"/>
        <end position="78"/>
    </location>
</feature>
<dbReference type="Proteomes" id="UP000794436">
    <property type="component" value="Unassembled WGS sequence"/>
</dbReference>
<sequence length="657" mass="73963">MMTPKDSKDAHTEIDGATEATTLLMRSPADAAPYLERAENEPDAMLPARGSRRAKAFAIAAFIMTILACGAVAIAALAGRENDTSVVAAASAASVNEAVHMPATTEQLHNIYLKGDLLDAVHRHKLYPDSKHFVDMPIKANSSPELVLSDFETLKPLLPEEPTSGSTDLLQAFVDSHFDNPDTFLLPVEPADYKDSPFPPEIEGIKDEKYKAWAIHLHKFWKVLGRKPNDQVASTYLHPKNVPELNINGQTVEDTIIVVPGGRFRESYYWDSYWIVEGLMVSDMHITARRVVKNLLEYVAEFGFVPNGGRIYYLDRSQPPLLSDMVRLVTNNKDDWDLEYLRKVVPILEKEYDTWMTTHSTVVTVDKESYTLNRYTSARGAPRPESYREDKLLAEAKFGKHTGVTTEKTMFYNDIAAGAESGWDFSSRWFRDQKTLGSIVTSDILPVDLNAILYRVEKNLQMFHEALGNKKVAETYETVAKRRAEAFKKIFWDEKSNCWRDYFLSTKKQSTVMSAANYIPLWAGLFDASKEEGELNKIVKSLRESGLIQVAGVQTTTRVTSQQWDAPNAWPPLQDLLITGLLKVDTDYSRQLAKELILTWVKTNYETFIETGNMFEKFNGTSLGGVGHGGEYTVQAGFGWTNGVILKFLTKYQAWLS</sequence>
<evidence type="ECO:0000256" key="3">
    <source>
        <dbReference type="ARBA" id="ARBA00023295"/>
    </source>
</evidence>
<accession>A0A8K1CN25</accession>
<dbReference type="InterPro" id="IPR008928">
    <property type="entry name" value="6-hairpin_glycosidase_sf"/>
</dbReference>
<dbReference type="EC" id="3.2.1.28" evidence="4"/>
<keyword evidence="3 4" id="KW-0326">Glycosidase</keyword>
<evidence type="ECO:0000313" key="7">
    <source>
        <dbReference type="EMBL" id="TMW65913.1"/>
    </source>
</evidence>
<dbReference type="PROSITE" id="PS00927">
    <property type="entry name" value="TREHALASE_1"/>
    <property type="match status" value="1"/>
</dbReference>
<proteinExistence type="inferred from homology"/>
<dbReference type="InterPro" id="IPR018232">
    <property type="entry name" value="Glyco_hydro_37_CS"/>
</dbReference>
<keyword evidence="6" id="KW-1133">Transmembrane helix</keyword>
<evidence type="ECO:0000313" key="8">
    <source>
        <dbReference type="Proteomes" id="UP000794436"/>
    </source>
</evidence>
<evidence type="ECO:0000256" key="6">
    <source>
        <dbReference type="SAM" id="Phobius"/>
    </source>
</evidence>
<dbReference type="Pfam" id="PF01204">
    <property type="entry name" value="Trehalase"/>
    <property type="match status" value="1"/>
</dbReference>
<name>A0A8K1CN25_PYTOL</name>
<dbReference type="OrthoDB" id="3542292at2759"/>